<proteinExistence type="predicted"/>
<dbReference type="Pfam" id="PF01578">
    <property type="entry name" value="Cytochrom_C_asm"/>
    <property type="match status" value="1"/>
</dbReference>
<evidence type="ECO:0000313" key="9">
    <source>
        <dbReference type="Proteomes" id="UP000184480"/>
    </source>
</evidence>
<feature type="transmembrane region" description="Helical" evidence="6">
    <location>
        <begin position="169"/>
        <end position="188"/>
    </location>
</feature>
<name>A0A1M4Y5V7_9BACT</name>
<feature type="transmembrane region" description="Helical" evidence="6">
    <location>
        <begin position="34"/>
        <end position="54"/>
    </location>
</feature>
<dbReference type="OrthoDB" id="9814290at2"/>
<evidence type="ECO:0000313" key="8">
    <source>
        <dbReference type="EMBL" id="SHF01197.1"/>
    </source>
</evidence>
<comment type="subcellular location">
    <subcellularLocation>
        <location evidence="1">Membrane</location>
        <topology evidence="1">Multi-pass membrane protein</topology>
    </subcellularLocation>
</comment>
<keyword evidence="9" id="KW-1185">Reference proteome</keyword>
<feature type="transmembrane region" description="Helical" evidence="6">
    <location>
        <begin position="66"/>
        <end position="82"/>
    </location>
</feature>
<evidence type="ECO:0000256" key="3">
    <source>
        <dbReference type="ARBA" id="ARBA00022748"/>
    </source>
</evidence>
<evidence type="ECO:0000256" key="2">
    <source>
        <dbReference type="ARBA" id="ARBA00022692"/>
    </source>
</evidence>
<evidence type="ECO:0000256" key="6">
    <source>
        <dbReference type="SAM" id="Phobius"/>
    </source>
</evidence>
<evidence type="ECO:0000256" key="4">
    <source>
        <dbReference type="ARBA" id="ARBA00022989"/>
    </source>
</evidence>
<feature type="transmembrane region" description="Helical" evidence="6">
    <location>
        <begin position="203"/>
        <end position="220"/>
    </location>
</feature>
<feature type="transmembrane region" description="Helical" evidence="6">
    <location>
        <begin position="6"/>
        <end position="27"/>
    </location>
</feature>
<gene>
    <name evidence="8" type="ORF">SAMN05444362_10384</name>
</gene>
<evidence type="ECO:0000256" key="1">
    <source>
        <dbReference type="ARBA" id="ARBA00004141"/>
    </source>
</evidence>
<keyword evidence="3" id="KW-0201">Cytochrome c-type biogenesis</keyword>
<dbReference type="PANTHER" id="PTHR30071">
    <property type="entry name" value="HEME EXPORTER PROTEIN C"/>
    <property type="match status" value="1"/>
</dbReference>
<dbReference type="InterPro" id="IPR002541">
    <property type="entry name" value="Cyt_c_assembly"/>
</dbReference>
<feature type="transmembrane region" description="Helical" evidence="6">
    <location>
        <begin position="89"/>
        <end position="107"/>
    </location>
</feature>
<dbReference type="STRING" id="1346286.SAMN05444362_10384"/>
<keyword evidence="5 6" id="KW-0472">Membrane</keyword>
<dbReference type="GO" id="GO:0020037">
    <property type="term" value="F:heme binding"/>
    <property type="evidence" value="ECO:0007669"/>
    <property type="project" value="InterPro"/>
</dbReference>
<dbReference type="InterPro" id="IPR045062">
    <property type="entry name" value="Cyt_c_biogenesis_CcsA/CcmC"/>
</dbReference>
<dbReference type="EMBL" id="FQUC01000003">
    <property type="protein sequence ID" value="SHF01197.1"/>
    <property type="molecule type" value="Genomic_DNA"/>
</dbReference>
<dbReference type="Proteomes" id="UP000184480">
    <property type="component" value="Unassembled WGS sequence"/>
</dbReference>
<dbReference type="AlphaFoldDB" id="A0A1M4Y5V7"/>
<feature type="transmembrane region" description="Helical" evidence="6">
    <location>
        <begin position="227"/>
        <end position="246"/>
    </location>
</feature>
<evidence type="ECO:0000259" key="7">
    <source>
        <dbReference type="Pfam" id="PF01578"/>
    </source>
</evidence>
<sequence>MTWNEYLWFAIPAIVCWLGAGVTGYLTDKKWISNTLMILGTVIFGAFIVGLWFGQQRPPLRTIGETRLWYSFFLALIGFITYRHWKYTWMLAFAALMATVFACINIFKPEIHSTNLMPALQSYWFVPHVTVYILSYAMFGASVIAAFIQLSKLGKGKEDENLNIFIDNIVYVGFGFLILGMLMGAVWAKDAWGHYWSWDPKETWAFITGAAYLVFIHMRLQQYHKRFVLWMLPIAFILLMITWIGVNYLPAAQGSIHVYSN</sequence>
<dbReference type="RefSeq" id="WP_062177289.1">
    <property type="nucleotide sequence ID" value="NZ_BBXL01000003.1"/>
</dbReference>
<reference evidence="9" key="1">
    <citation type="submission" date="2016-11" db="EMBL/GenBank/DDBJ databases">
        <authorList>
            <person name="Varghese N."/>
            <person name="Submissions S."/>
        </authorList>
    </citation>
    <scope>NUCLEOTIDE SEQUENCE [LARGE SCALE GENOMIC DNA]</scope>
    <source>
        <strain evidence="9">DSM 27370</strain>
    </source>
</reference>
<dbReference type="GO" id="GO:0017004">
    <property type="term" value="P:cytochrome complex assembly"/>
    <property type="evidence" value="ECO:0007669"/>
    <property type="project" value="UniProtKB-KW"/>
</dbReference>
<keyword evidence="2 6" id="KW-0812">Transmembrane</keyword>
<protein>
    <submittedName>
        <fullName evidence="8">Cytochrome C assembly protein</fullName>
    </submittedName>
</protein>
<evidence type="ECO:0000256" key="5">
    <source>
        <dbReference type="ARBA" id="ARBA00023136"/>
    </source>
</evidence>
<organism evidence="8 9">
    <name type="scientific">Dysgonomonas macrotermitis</name>
    <dbReference type="NCBI Taxonomy" id="1346286"/>
    <lineage>
        <taxon>Bacteria</taxon>
        <taxon>Pseudomonadati</taxon>
        <taxon>Bacteroidota</taxon>
        <taxon>Bacteroidia</taxon>
        <taxon>Bacteroidales</taxon>
        <taxon>Dysgonomonadaceae</taxon>
        <taxon>Dysgonomonas</taxon>
    </lineage>
</organism>
<accession>A0A1M4Y5V7</accession>
<dbReference type="GO" id="GO:0005886">
    <property type="term" value="C:plasma membrane"/>
    <property type="evidence" value="ECO:0007669"/>
    <property type="project" value="TreeGrafter"/>
</dbReference>
<dbReference type="PANTHER" id="PTHR30071:SF1">
    <property type="entry name" value="CYTOCHROME B_B6 PROTEIN-RELATED"/>
    <property type="match status" value="1"/>
</dbReference>
<feature type="transmembrane region" description="Helical" evidence="6">
    <location>
        <begin position="127"/>
        <end position="148"/>
    </location>
</feature>
<feature type="domain" description="Cytochrome c assembly protein" evidence="7">
    <location>
        <begin position="69"/>
        <end position="249"/>
    </location>
</feature>
<keyword evidence="4 6" id="KW-1133">Transmembrane helix</keyword>